<dbReference type="EMBL" id="CP011125">
    <property type="protein sequence ID" value="AKF03870.1"/>
    <property type="molecule type" value="Genomic_DNA"/>
</dbReference>
<proteinExistence type="predicted"/>
<dbReference type="InterPro" id="IPR039422">
    <property type="entry name" value="MarR/SlyA-like"/>
</dbReference>
<dbReference type="KEGG" id="samy:DB32_001019"/>
<dbReference type="PROSITE" id="PS50995">
    <property type="entry name" value="HTH_MARR_2"/>
    <property type="match status" value="1"/>
</dbReference>
<dbReference type="PANTHER" id="PTHR33164">
    <property type="entry name" value="TRANSCRIPTIONAL REGULATOR, MARR FAMILY"/>
    <property type="match status" value="1"/>
</dbReference>
<evidence type="ECO:0000313" key="2">
    <source>
        <dbReference type="EMBL" id="AKF03870.1"/>
    </source>
</evidence>
<dbReference type="STRING" id="927083.DB32_001019"/>
<name>A0A0F6YGM9_9BACT</name>
<dbReference type="GO" id="GO:0003700">
    <property type="term" value="F:DNA-binding transcription factor activity"/>
    <property type="evidence" value="ECO:0007669"/>
    <property type="project" value="InterPro"/>
</dbReference>
<dbReference type="RefSeq" id="WP_053231280.1">
    <property type="nucleotide sequence ID" value="NZ_CP011125.1"/>
</dbReference>
<dbReference type="OrthoDB" id="5432081at2"/>
<dbReference type="AlphaFoldDB" id="A0A0F6YGM9"/>
<dbReference type="InterPro" id="IPR036388">
    <property type="entry name" value="WH-like_DNA-bd_sf"/>
</dbReference>
<reference evidence="2 3" key="1">
    <citation type="submission" date="2015-03" db="EMBL/GenBank/DDBJ databases">
        <title>Genome assembly of Sandaracinus amylolyticus DSM 53668.</title>
        <authorList>
            <person name="Sharma G."/>
            <person name="Subramanian S."/>
        </authorList>
    </citation>
    <scope>NUCLEOTIDE SEQUENCE [LARGE SCALE GENOMIC DNA]</scope>
    <source>
        <strain evidence="2 3">DSM 53668</strain>
    </source>
</reference>
<dbReference type="SUPFAM" id="SSF46785">
    <property type="entry name" value="Winged helix' DNA-binding domain"/>
    <property type="match status" value="1"/>
</dbReference>
<evidence type="ECO:0000259" key="1">
    <source>
        <dbReference type="PROSITE" id="PS50995"/>
    </source>
</evidence>
<keyword evidence="3" id="KW-1185">Reference proteome</keyword>
<dbReference type="GO" id="GO:0006950">
    <property type="term" value="P:response to stress"/>
    <property type="evidence" value="ECO:0007669"/>
    <property type="project" value="TreeGrafter"/>
</dbReference>
<dbReference type="Proteomes" id="UP000034883">
    <property type="component" value="Chromosome"/>
</dbReference>
<dbReference type="InterPro" id="IPR036390">
    <property type="entry name" value="WH_DNA-bd_sf"/>
</dbReference>
<dbReference type="InterPro" id="IPR000835">
    <property type="entry name" value="HTH_MarR-typ"/>
</dbReference>
<feature type="domain" description="HTH marR-type" evidence="1">
    <location>
        <begin position="7"/>
        <end position="152"/>
    </location>
</feature>
<dbReference type="Gene3D" id="1.10.10.10">
    <property type="entry name" value="Winged helix-like DNA-binding domain superfamily/Winged helix DNA-binding domain"/>
    <property type="match status" value="1"/>
</dbReference>
<organism evidence="2 3">
    <name type="scientific">Sandaracinus amylolyticus</name>
    <dbReference type="NCBI Taxonomy" id="927083"/>
    <lineage>
        <taxon>Bacteria</taxon>
        <taxon>Pseudomonadati</taxon>
        <taxon>Myxococcota</taxon>
        <taxon>Polyangia</taxon>
        <taxon>Polyangiales</taxon>
        <taxon>Sandaracinaceae</taxon>
        <taxon>Sandaracinus</taxon>
    </lineage>
</organism>
<evidence type="ECO:0000313" key="3">
    <source>
        <dbReference type="Proteomes" id="UP000034883"/>
    </source>
</evidence>
<accession>A0A0F6YGM9</accession>
<protein>
    <submittedName>
        <fullName evidence="2">Transcriptional regulator, MarR family protein</fullName>
    </submittedName>
</protein>
<gene>
    <name evidence="2" type="ORF">DB32_001019</name>
</gene>
<sequence length="164" mass="17641">MARLPESDPAVASIERAMVAIRRSQQRRRLARAASGQVPRGVPPAVIAVVDALDELASRGVDAPTVGDVAGAMQSDPSRASRAVAQAVEAGLVRRSADQEDGRRSCLELTARGRTLIEKVRASRRRFFAEATSSWSRGDREAFAALLTRFTTDLDALLGPDDED</sequence>
<dbReference type="SMART" id="SM00347">
    <property type="entry name" value="HTH_MARR"/>
    <property type="match status" value="1"/>
</dbReference>
<dbReference type="PANTHER" id="PTHR33164:SF57">
    <property type="entry name" value="MARR-FAMILY TRANSCRIPTIONAL REGULATOR"/>
    <property type="match status" value="1"/>
</dbReference>
<dbReference type="Pfam" id="PF12802">
    <property type="entry name" value="MarR_2"/>
    <property type="match status" value="1"/>
</dbReference>